<name>A0ACC0WLJ5_9STRA</name>
<gene>
    <name evidence="1" type="ORF">PsorP6_017617</name>
</gene>
<accession>A0ACC0WLJ5</accession>
<sequence length="190" mass="21683">MTREVAFHLQLLHNRAHYPEHRLRLLLVGHNLSDHAWQTGYSYSNPTNRMWMMFTGSLSPHARNGIVPSMLKIHGQNLLPYIYGGFTSIGVEPGNEASNMARRQSFFKRLRRHAARVCRCDHKTTTETVTTDKSDNNECTTCPLTHAPVVVAFSGKRQFCWVFSPTLSKIKSYGKKTTFPITVLCVFEVK</sequence>
<protein>
    <submittedName>
        <fullName evidence="1">Uncharacterized protein</fullName>
    </submittedName>
</protein>
<dbReference type="EMBL" id="CM047590">
    <property type="protein sequence ID" value="KAI9919750.1"/>
    <property type="molecule type" value="Genomic_DNA"/>
</dbReference>
<dbReference type="Proteomes" id="UP001163321">
    <property type="component" value="Chromosome 11"/>
</dbReference>
<keyword evidence="2" id="KW-1185">Reference proteome</keyword>
<proteinExistence type="predicted"/>
<comment type="caution">
    <text evidence="1">The sequence shown here is derived from an EMBL/GenBank/DDBJ whole genome shotgun (WGS) entry which is preliminary data.</text>
</comment>
<evidence type="ECO:0000313" key="1">
    <source>
        <dbReference type="EMBL" id="KAI9919750.1"/>
    </source>
</evidence>
<reference evidence="1 2" key="1">
    <citation type="journal article" date="2022" name="bioRxiv">
        <title>The genome of the oomycete Peronosclerospora sorghi, a cosmopolitan pathogen of maize and sorghum, is inflated with dispersed pseudogenes.</title>
        <authorList>
            <person name="Fletcher K."/>
            <person name="Martin F."/>
            <person name="Isakeit T."/>
            <person name="Cavanaugh K."/>
            <person name="Magill C."/>
            <person name="Michelmore R."/>
        </authorList>
    </citation>
    <scope>NUCLEOTIDE SEQUENCE [LARGE SCALE GENOMIC DNA]</scope>
    <source>
        <strain evidence="1">P6</strain>
    </source>
</reference>
<organism evidence="1 2">
    <name type="scientific">Peronosclerospora sorghi</name>
    <dbReference type="NCBI Taxonomy" id="230839"/>
    <lineage>
        <taxon>Eukaryota</taxon>
        <taxon>Sar</taxon>
        <taxon>Stramenopiles</taxon>
        <taxon>Oomycota</taxon>
        <taxon>Peronosporomycetes</taxon>
        <taxon>Peronosporales</taxon>
        <taxon>Peronosporaceae</taxon>
        <taxon>Peronosclerospora</taxon>
    </lineage>
</organism>
<evidence type="ECO:0000313" key="2">
    <source>
        <dbReference type="Proteomes" id="UP001163321"/>
    </source>
</evidence>